<dbReference type="Proteomes" id="UP001185331">
    <property type="component" value="Unassembled WGS sequence"/>
</dbReference>
<dbReference type="EMBL" id="JAVDQK010000005">
    <property type="protein sequence ID" value="MDR6218718.1"/>
    <property type="molecule type" value="Genomic_DNA"/>
</dbReference>
<name>A0AAE4BL98_9DEIO</name>
<gene>
    <name evidence="1" type="ORF">J2Y00_002315</name>
</gene>
<dbReference type="RefSeq" id="WP_309853245.1">
    <property type="nucleotide sequence ID" value="NZ_JAVDQJ010000004.1"/>
</dbReference>
<proteinExistence type="predicted"/>
<dbReference type="AlphaFoldDB" id="A0AAE4BL98"/>
<comment type="caution">
    <text evidence="1">The sequence shown here is derived from an EMBL/GenBank/DDBJ whole genome shotgun (WGS) entry which is preliminary data.</text>
</comment>
<reference evidence="1" key="1">
    <citation type="submission" date="2023-07" db="EMBL/GenBank/DDBJ databases">
        <title>Sorghum-associated microbial communities from plants grown in Nebraska, USA.</title>
        <authorList>
            <person name="Schachtman D."/>
        </authorList>
    </citation>
    <scope>NUCLEOTIDE SEQUENCE</scope>
    <source>
        <strain evidence="1">BE330</strain>
    </source>
</reference>
<evidence type="ECO:0000313" key="1">
    <source>
        <dbReference type="EMBL" id="MDR6218718.1"/>
    </source>
</evidence>
<protein>
    <submittedName>
        <fullName evidence="1">Uncharacterized protein</fullName>
    </submittedName>
</protein>
<organism evidence="1 2">
    <name type="scientific">Deinococcus soli</name>
    <name type="common">ex Cha et al. 2016</name>
    <dbReference type="NCBI Taxonomy" id="1309411"/>
    <lineage>
        <taxon>Bacteria</taxon>
        <taxon>Thermotogati</taxon>
        <taxon>Deinococcota</taxon>
        <taxon>Deinococci</taxon>
        <taxon>Deinococcales</taxon>
        <taxon>Deinococcaceae</taxon>
        <taxon>Deinococcus</taxon>
    </lineage>
</organism>
<sequence>MSDALDLISSLEGIFESHALAFVPPQAAEIRSPATSAEPGESFVPLRGLRWTLRSGAYAGTLVEVRRDGAPTGAVHFRRVRGAYAAGFVDTLLGQASYGMTPGVPGAQRLLRDDRHAVNLRELAVRVASPGRLSPAGLPGEPVTADDVHARMLECIEHALVEHDGMSDVAALAQIWLRQGRGYLRGFDILTLEGMLPFAFAPSGSVDAWVRDDPVRAARRAPDRARRPGA</sequence>
<accession>A0AAE4BL98</accession>
<evidence type="ECO:0000313" key="2">
    <source>
        <dbReference type="Proteomes" id="UP001185331"/>
    </source>
</evidence>